<proteinExistence type="predicted"/>
<dbReference type="InterPro" id="IPR016187">
    <property type="entry name" value="CTDL_fold"/>
</dbReference>
<keyword evidence="6 10" id="KW-0472">Membrane</keyword>
<dbReference type="GeneID" id="101646658"/>
<dbReference type="Proteomes" id="UP000694863">
    <property type="component" value="Unplaced"/>
</dbReference>
<dbReference type="Gene3D" id="3.10.100.10">
    <property type="entry name" value="Mannose-Binding Protein A, subunit A"/>
    <property type="match status" value="1"/>
</dbReference>
<gene>
    <name evidence="13" type="primary">CLEC12A</name>
</gene>
<dbReference type="Pfam" id="PF00059">
    <property type="entry name" value="Lectin_C"/>
    <property type="match status" value="1"/>
</dbReference>
<feature type="transmembrane region" description="Helical" evidence="10">
    <location>
        <begin position="44"/>
        <end position="64"/>
    </location>
</feature>
<evidence type="ECO:0000256" key="5">
    <source>
        <dbReference type="ARBA" id="ARBA00022989"/>
    </source>
</evidence>
<evidence type="ECO:0000256" key="2">
    <source>
        <dbReference type="ARBA" id="ARBA00022475"/>
    </source>
</evidence>
<dbReference type="PANTHER" id="PTHR47647:SF2">
    <property type="entry name" value="C-TYPE LECTIN DOMAIN FAMILY 12 MEMBER A"/>
    <property type="match status" value="1"/>
</dbReference>
<evidence type="ECO:0000256" key="4">
    <source>
        <dbReference type="ARBA" id="ARBA00022968"/>
    </source>
</evidence>
<evidence type="ECO:0000259" key="11">
    <source>
        <dbReference type="PROSITE" id="PS50041"/>
    </source>
</evidence>
<keyword evidence="4" id="KW-0735">Signal-anchor</keyword>
<dbReference type="InterPro" id="IPR016186">
    <property type="entry name" value="C-type_lectin-like/link_sf"/>
</dbReference>
<feature type="domain" description="C-type lectin" evidence="11">
    <location>
        <begin position="140"/>
        <end position="214"/>
    </location>
</feature>
<keyword evidence="12" id="KW-1185">Reference proteome</keyword>
<comment type="subcellular location">
    <subcellularLocation>
        <location evidence="1">Cell membrane</location>
        <topology evidence="1">Single-pass type II membrane protein</topology>
    </subcellularLocation>
</comment>
<evidence type="ECO:0000256" key="10">
    <source>
        <dbReference type="SAM" id="Phobius"/>
    </source>
</evidence>
<keyword evidence="2" id="KW-1003">Cell membrane</keyword>
<dbReference type="SUPFAM" id="SSF56436">
    <property type="entry name" value="C-type lectin-like"/>
    <property type="match status" value="1"/>
</dbReference>
<protein>
    <submittedName>
        <fullName evidence="13">C-type lectin domain family 12 member A</fullName>
    </submittedName>
</protein>
<dbReference type="PANTHER" id="PTHR47647">
    <property type="entry name" value="C-TYPE LECTIN DOMAIN FAMILY 12 MEMBER B"/>
    <property type="match status" value="1"/>
</dbReference>
<dbReference type="InterPro" id="IPR042916">
    <property type="entry name" value="CLEC12A/B"/>
</dbReference>
<accession>A0ABM0ZU13</accession>
<keyword evidence="8" id="KW-0675">Receptor</keyword>
<organism evidence="12 13">
    <name type="scientific">Echinops telfairi</name>
    <name type="common">Lesser hedgehog tenrec</name>
    <dbReference type="NCBI Taxonomy" id="9371"/>
    <lineage>
        <taxon>Eukaryota</taxon>
        <taxon>Metazoa</taxon>
        <taxon>Chordata</taxon>
        <taxon>Craniata</taxon>
        <taxon>Vertebrata</taxon>
        <taxon>Euteleostomi</taxon>
        <taxon>Mammalia</taxon>
        <taxon>Eutheria</taxon>
        <taxon>Afrotheria</taxon>
        <taxon>Tenrecidae</taxon>
        <taxon>Tenrecinae</taxon>
        <taxon>Echinops</taxon>
    </lineage>
</organism>
<sequence length="214" mass="24878">MSEEVTYADINFQYSSKAENIQELGNLGKKAPSAPFCVRHQMKLALTLLSLLLLIGFGTLGSIFHRTLKIEMERWNSLQNQAEELQRNVSLQQMSSINMSKELMIISTSLQNIITELCRERVKTQEEHKCKPCPEKWKWHEDTCYSLFDVKETWENSEIKCSSHNASLLKIKSKSVLEFIKSMKLKAVYWLGLPPQEDKETYINLDEEIISKDW</sequence>
<evidence type="ECO:0000313" key="12">
    <source>
        <dbReference type="Proteomes" id="UP000694863"/>
    </source>
</evidence>
<keyword evidence="9" id="KW-0325">Glycoprotein</keyword>
<evidence type="ECO:0000313" key="13">
    <source>
        <dbReference type="RefSeq" id="XP_012864038.2"/>
    </source>
</evidence>
<dbReference type="PROSITE" id="PS50041">
    <property type="entry name" value="C_TYPE_LECTIN_2"/>
    <property type="match status" value="1"/>
</dbReference>
<evidence type="ECO:0000256" key="1">
    <source>
        <dbReference type="ARBA" id="ARBA00004401"/>
    </source>
</evidence>
<name>A0ABM0ZU13_ECHTE</name>
<evidence type="ECO:0000256" key="6">
    <source>
        <dbReference type="ARBA" id="ARBA00023136"/>
    </source>
</evidence>
<evidence type="ECO:0000256" key="9">
    <source>
        <dbReference type="ARBA" id="ARBA00023180"/>
    </source>
</evidence>
<keyword evidence="7" id="KW-1015">Disulfide bond</keyword>
<evidence type="ECO:0000256" key="7">
    <source>
        <dbReference type="ARBA" id="ARBA00023157"/>
    </source>
</evidence>
<reference evidence="13" key="1">
    <citation type="submission" date="2025-08" db="UniProtKB">
        <authorList>
            <consortium name="RefSeq"/>
        </authorList>
    </citation>
    <scope>IDENTIFICATION</scope>
</reference>
<evidence type="ECO:0000256" key="3">
    <source>
        <dbReference type="ARBA" id="ARBA00022692"/>
    </source>
</evidence>
<keyword evidence="5 10" id="KW-1133">Transmembrane helix</keyword>
<evidence type="ECO:0000256" key="8">
    <source>
        <dbReference type="ARBA" id="ARBA00023170"/>
    </source>
</evidence>
<dbReference type="RefSeq" id="XP_012864038.2">
    <property type="nucleotide sequence ID" value="XM_013008584.2"/>
</dbReference>
<dbReference type="InterPro" id="IPR001304">
    <property type="entry name" value="C-type_lectin-like"/>
</dbReference>
<keyword evidence="3 10" id="KW-0812">Transmembrane</keyword>